<dbReference type="PANTHER" id="PTHR45913">
    <property type="entry name" value="EPM2A-INTERACTING PROTEIN 1"/>
    <property type="match status" value="1"/>
</dbReference>
<proteinExistence type="predicted"/>
<dbReference type="OMA" id="VHINELN"/>
<dbReference type="PANTHER" id="PTHR45913:SF20">
    <property type="entry name" value="GENERAL TRANSCRIPTION FACTOR II-I REPEAT DOMAIN-CONTAINING PROTEIN 2"/>
    <property type="match status" value="1"/>
</dbReference>
<feature type="non-terminal residue" evidence="1">
    <location>
        <position position="248"/>
    </location>
</feature>
<name>E2BAY9_HARSA</name>
<dbReference type="InParanoid" id="E2BAY9"/>
<evidence type="ECO:0000313" key="2">
    <source>
        <dbReference type="Proteomes" id="UP000008237"/>
    </source>
</evidence>
<dbReference type="Proteomes" id="UP000008237">
    <property type="component" value="Unassembled WGS sequence"/>
</dbReference>
<dbReference type="AlphaFoldDB" id="E2BAY9"/>
<dbReference type="STRING" id="610380.E2BAY9"/>
<dbReference type="EMBL" id="GL446900">
    <property type="protein sequence ID" value="EFN87141.1"/>
    <property type="molecule type" value="Genomic_DNA"/>
</dbReference>
<accession>E2BAY9</accession>
<protein>
    <submittedName>
        <fullName evidence="1">SCAN domain-containing protein 3</fullName>
    </submittedName>
</protein>
<sequence>LVASYKISHMIAKHSKPFTDGKFIKDCIIDAVNAFGGSLDIKEASSIPLSVKTVSSRIANIADCIEDKLQSLLATCSYFSLCFDESTDNRHVSQLSIFARIAQQDFSCVEKLLGFVPLHGTTTGADIFTAVETILNKFHIDLSKCSAIITGAKAMTGRKTGFFGQLKQRNFNIPMIHCIIHRKALCGKAVKLSSAMQMVTKIINFIKGGNKFLSHRKFQQFLAEHNAAFRVFLINEKWKISREIMVYL</sequence>
<organism evidence="2">
    <name type="scientific">Harpegnathos saltator</name>
    <name type="common">Jerdon's jumping ant</name>
    <dbReference type="NCBI Taxonomy" id="610380"/>
    <lineage>
        <taxon>Eukaryota</taxon>
        <taxon>Metazoa</taxon>
        <taxon>Ecdysozoa</taxon>
        <taxon>Arthropoda</taxon>
        <taxon>Hexapoda</taxon>
        <taxon>Insecta</taxon>
        <taxon>Pterygota</taxon>
        <taxon>Neoptera</taxon>
        <taxon>Endopterygota</taxon>
        <taxon>Hymenoptera</taxon>
        <taxon>Apocrita</taxon>
        <taxon>Aculeata</taxon>
        <taxon>Formicoidea</taxon>
        <taxon>Formicidae</taxon>
        <taxon>Ponerinae</taxon>
        <taxon>Ponerini</taxon>
        <taxon>Harpegnathos</taxon>
    </lineage>
</organism>
<reference evidence="1 2" key="1">
    <citation type="journal article" date="2010" name="Science">
        <title>Genomic comparison of the ants Camponotus floridanus and Harpegnathos saltator.</title>
        <authorList>
            <person name="Bonasio R."/>
            <person name="Zhang G."/>
            <person name="Ye C."/>
            <person name="Mutti N.S."/>
            <person name="Fang X."/>
            <person name="Qin N."/>
            <person name="Donahue G."/>
            <person name="Yang P."/>
            <person name="Li Q."/>
            <person name="Li C."/>
            <person name="Zhang P."/>
            <person name="Huang Z."/>
            <person name="Berger S.L."/>
            <person name="Reinberg D."/>
            <person name="Wang J."/>
            <person name="Liebig J."/>
        </authorList>
    </citation>
    <scope>NUCLEOTIDE SEQUENCE [LARGE SCALE GENOMIC DNA]</scope>
    <source>
        <strain evidence="1 2">R22 G/1</strain>
    </source>
</reference>
<feature type="non-terminal residue" evidence="1">
    <location>
        <position position="1"/>
    </location>
</feature>
<gene>
    <name evidence="1" type="ORF">EAI_12295</name>
</gene>
<keyword evidence="2" id="KW-1185">Reference proteome</keyword>
<evidence type="ECO:0000313" key="1">
    <source>
        <dbReference type="EMBL" id="EFN87141.1"/>
    </source>
</evidence>